<dbReference type="PANTHER" id="PTHR46173:SF1">
    <property type="entry name" value="CCA TRNA NUCLEOTIDYLTRANSFERASE 1, MITOCHONDRIAL"/>
    <property type="match status" value="1"/>
</dbReference>
<dbReference type="AlphaFoldDB" id="A0A1U7CKS4"/>
<comment type="cofactor">
    <cofactor evidence="1">
        <name>Mg(2+)</name>
        <dbReference type="ChEBI" id="CHEBI:18420"/>
    </cofactor>
</comment>
<dbReference type="OrthoDB" id="9805698at2"/>
<dbReference type="GO" id="GO:0004810">
    <property type="term" value="F:CCA tRNA nucleotidyltransferase activity"/>
    <property type="evidence" value="ECO:0007669"/>
    <property type="project" value="UniProtKB-EC"/>
</dbReference>
<dbReference type="EC" id="2.7.7.72" evidence="11"/>
<evidence type="ECO:0000256" key="9">
    <source>
        <dbReference type="SAM" id="MobiDB-lite"/>
    </source>
</evidence>
<dbReference type="SUPFAM" id="SSF81891">
    <property type="entry name" value="Poly A polymerase C-terminal region-like"/>
    <property type="match status" value="1"/>
</dbReference>
<dbReference type="GO" id="GO:0046872">
    <property type="term" value="F:metal ion binding"/>
    <property type="evidence" value="ECO:0007669"/>
    <property type="project" value="UniProtKB-KW"/>
</dbReference>
<dbReference type="KEGG" id="pbor:BSF38_00956"/>
<proteinExistence type="inferred from homology"/>
<dbReference type="Gene3D" id="3.30.460.10">
    <property type="entry name" value="Beta Polymerase, domain 2"/>
    <property type="match status" value="1"/>
</dbReference>
<dbReference type="InterPro" id="IPR032828">
    <property type="entry name" value="PolyA_RNA-bd"/>
</dbReference>
<keyword evidence="12" id="KW-1185">Reference proteome</keyword>
<dbReference type="InterPro" id="IPR050264">
    <property type="entry name" value="Bact_CCA-adding_enz_type3_sf"/>
</dbReference>
<dbReference type="EMBL" id="CP019082">
    <property type="protein sequence ID" value="APW59532.1"/>
    <property type="molecule type" value="Genomic_DNA"/>
</dbReference>
<dbReference type="CDD" id="cd05398">
    <property type="entry name" value="NT_ClassII-CCAase"/>
    <property type="match status" value="1"/>
</dbReference>
<evidence type="ECO:0000259" key="10">
    <source>
        <dbReference type="SMART" id="SM00471"/>
    </source>
</evidence>
<name>A0A1U7CKS4_9BACT</name>
<evidence type="ECO:0000256" key="6">
    <source>
        <dbReference type="ARBA" id="ARBA00022741"/>
    </source>
</evidence>
<dbReference type="InterPro" id="IPR006674">
    <property type="entry name" value="HD_domain"/>
</dbReference>
<evidence type="ECO:0000256" key="1">
    <source>
        <dbReference type="ARBA" id="ARBA00001946"/>
    </source>
</evidence>
<keyword evidence="3" id="KW-0819">tRNA processing</keyword>
<dbReference type="GO" id="GO:0000166">
    <property type="term" value="F:nucleotide binding"/>
    <property type="evidence" value="ECO:0007669"/>
    <property type="project" value="UniProtKB-KW"/>
</dbReference>
<dbReference type="Pfam" id="PF01966">
    <property type="entry name" value="HD"/>
    <property type="match status" value="1"/>
</dbReference>
<feature type="domain" description="HD/PDEase" evidence="10">
    <location>
        <begin position="249"/>
        <end position="378"/>
    </location>
</feature>
<sequence length="468" mass="51592">MSDAAASLSFAEEVVLRLRQAGFQAFWAGGCVRDILLGLEPADYDVATNATPEQVMLSLPYRSLTIGASFGVVQVRHPRRQGIEVEIATFRSDLAYVDGRRPTGVVYSSPELDAARRDFTINGMFMDPVGREVIDYVGGRADLAAKLLRAIGQPSARFREDKLRLLRAVRFAARFDLRIEPATLSALRTMAAEVVVVSPERIAQELRRMLVHHSRALAMDMAMDYGLIAAVLPPLSATKGLFQGKPMQPEGDLWDHTLLVLDLLPKQPSFTLAFAALLHDVGKPFTRSICHGRTSYHNHEQVGGRKADDLGRRLKLSNAERERVAWLVTYHQYLGEAKKLREAKLKRMLAEPGIDELLALHRADALASTGDLQHVDYCEYYLRCQPSGPINPPPLLSGHDLVRHGLKPGASFSTILDQVREAQLDGRINSKAEALEWIDRERIGEPSEPTAAEAVDAAPPVAGDDVSA</sequence>
<accession>A0A1U7CKS4</accession>
<keyword evidence="6" id="KW-0547">Nucleotide-binding</keyword>
<feature type="region of interest" description="Disordered" evidence="9">
    <location>
        <begin position="440"/>
        <end position="468"/>
    </location>
</feature>
<evidence type="ECO:0000256" key="8">
    <source>
        <dbReference type="RuleBase" id="RU003953"/>
    </source>
</evidence>
<evidence type="ECO:0000313" key="11">
    <source>
        <dbReference type="EMBL" id="APW59532.1"/>
    </source>
</evidence>
<evidence type="ECO:0000256" key="2">
    <source>
        <dbReference type="ARBA" id="ARBA00022679"/>
    </source>
</evidence>
<feature type="compositionally biased region" description="Low complexity" evidence="9">
    <location>
        <begin position="449"/>
        <end position="468"/>
    </location>
</feature>
<dbReference type="STRING" id="1387353.BSF38_00956"/>
<dbReference type="InterPro" id="IPR043519">
    <property type="entry name" value="NT_sf"/>
</dbReference>
<reference evidence="12" key="1">
    <citation type="submission" date="2016-12" db="EMBL/GenBank/DDBJ databases">
        <title>Comparative genomics of four Isosphaeraceae planctomycetes: a common pool of plasmids and glycoside hydrolase genes.</title>
        <authorList>
            <person name="Ivanova A."/>
        </authorList>
    </citation>
    <scope>NUCLEOTIDE SEQUENCE [LARGE SCALE GENOMIC DNA]</scope>
    <source>
        <strain evidence="12">PX4</strain>
    </source>
</reference>
<evidence type="ECO:0000256" key="7">
    <source>
        <dbReference type="ARBA" id="ARBA00022842"/>
    </source>
</evidence>
<organism evidence="11 12">
    <name type="scientific">Paludisphaera borealis</name>
    <dbReference type="NCBI Taxonomy" id="1387353"/>
    <lineage>
        <taxon>Bacteria</taxon>
        <taxon>Pseudomonadati</taxon>
        <taxon>Planctomycetota</taxon>
        <taxon>Planctomycetia</taxon>
        <taxon>Isosphaerales</taxon>
        <taxon>Isosphaeraceae</taxon>
        <taxon>Paludisphaera</taxon>
    </lineage>
</organism>
<keyword evidence="4 11" id="KW-0548">Nucleotidyltransferase</keyword>
<evidence type="ECO:0000313" key="12">
    <source>
        <dbReference type="Proteomes" id="UP000186309"/>
    </source>
</evidence>
<evidence type="ECO:0000256" key="4">
    <source>
        <dbReference type="ARBA" id="ARBA00022695"/>
    </source>
</evidence>
<dbReference type="Gene3D" id="1.10.3090.10">
    <property type="entry name" value="cca-adding enzyme, domain 2"/>
    <property type="match status" value="1"/>
</dbReference>
<dbReference type="SMART" id="SM00471">
    <property type="entry name" value="HDc"/>
    <property type="match status" value="1"/>
</dbReference>
<keyword evidence="7" id="KW-0460">Magnesium</keyword>
<dbReference type="Pfam" id="PF12627">
    <property type="entry name" value="PolyA_pol_RNAbd"/>
    <property type="match status" value="1"/>
</dbReference>
<dbReference type="InterPro" id="IPR003607">
    <property type="entry name" value="HD/PDEase_dom"/>
</dbReference>
<dbReference type="GO" id="GO:0008033">
    <property type="term" value="P:tRNA processing"/>
    <property type="evidence" value="ECO:0007669"/>
    <property type="project" value="UniProtKB-KW"/>
</dbReference>
<evidence type="ECO:0000256" key="3">
    <source>
        <dbReference type="ARBA" id="ARBA00022694"/>
    </source>
</evidence>
<dbReference type="PANTHER" id="PTHR46173">
    <property type="entry name" value="CCA TRNA NUCLEOTIDYLTRANSFERASE 1, MITOCHONDRIAL"/>
    <property type="match status" value="1"/>
</dbReference>
<dbReference type="InterPro" id="IPR002646">
    <property type="entry name" value="PolA_pol_head_dom"/>
</dbReference>
<protein>
    <submittedName>
        <fullName evidence="11">CCA-adding enzyme</fullName>
        <ecNumber evidence="11">2.7.7.72</ecNumber>
    </submittedName>
</protein>
<evidence type="ECO:0000256" key="5">
    <source>
        <dbReference type="ARBA" id="ARBA00022723"/>
    </source>
</evidence>
<keyword evidence="8" id="KW-0694">RNA-binding</keyword>
<gene>
    <name evidence="11" type="primary">cca_1</name>
    <name evidence="11" type="ORF">BSF38_00956</name>
</gene>
<dbReference type="CDD" id="cd00077">
    <property type="entry name" value="HDc"/>
    <property type="match status" value="1"/>
</dbReference>
<dbReference type="RefSeq" id="WP_083712697.1">
    <property type="nucleotide sequence ID" value="NZ_CP019082.1"/>
</dbReference>
<dbReference type="Proteomes" id="UP000186309">
    <property type="component" value="Chromosome"/>
</dbReference>
<keyword evidence="2 8" id="KW-0808">Transferase</keyword>
<dbReference type="Pfam" id="PF01743">
    <property type="entry name" value="PolyA_pol"/>
    <property type="match status" value="1"/>
</dbReference>
<keyword evidence="5" id="KW-0479">Metal-binding</keyword>
<dbReference type="SUPFAM" id="SSF81301">
    <property type="entry name" value="Nucleotidyltransferase"/>
    <property type="match status" value="1"/>
</dbReference>
<dbReference type="GO" id="GO:0000049">
    <property type="term" value="F:tRNA binding"/>
    <property type="evidence" value="ECO:0007669"/>
    <property type="project" value="TreeGrafter"/>
</dbReference>
<comment type="similarity">
    <text evidence="8">Belongs to the tRNA nucleotidyltransferase/poly(A) polymerase family.</text>
</comment>